<organism evidence="3 4">
    <name type="scientific">Marmota monax</name>
    <name type="common">Woodchuck</name>
    <dbReference type="NCBI Taxonomy" id="9995"/>
    <lineage>
        <taxon>Eukaryota</taxon>
        <taxon>Metazoa</taxon>
        <taxon>Chordata</taxon>
        <taxon>Craniata</taxon>
        <taxon>Vertebrata</taxon>
        <taxon>Euteleostomi</taxon>
        <taxon>Mammalia</taxon>
        <taxon>Eutheria</taxon>
        <taxon>Euarchontoglires</taxon>
        <taxon>Glires</taxon>
        <taxon>Rodentia</taxon>
        <taxon>Sciuromorpha</taxon>
        <taxon>Sciuridae</taxon>
        <taxon>Xerinae</taxon>
        <taxon>Marmotini</taxon>
        <taxon>Marmota</taxon>
    </lineage>
</organism>
<dbReference type="Proteomes" id="UP000662637">
    <property type="component" value="Unassembled WGS sequence"/>
</dbReference>
<feature type="region of interest" description="Disordered" evidence="1">
    <location>
        <begin position="101"/>
        <end position="162"/>
    </location>
</feature>
<feature type="compositionally biased region" description="Polar residues" evidence="1">
    <location>
        <begin position="133"/>
        <end position="143"/>
    </location>
</feature>
<name>A0A5E4CW22_MARMO</name>
<dbReference type="PANTHER" id="PTHR23149:SF9">
    <property type="entry name" value="G PATCH DOMAIN-CONTAINING PROTEIN 4"/>
    <property type="match status" value="1"/>
</dbReference>
<gene>
    <name evidence="2" type="ORF">GHT09_002629</name>
    <name evidence="3" type="ORF">MONAX_5E000214</name>
</gene>
<evidence type="ECO:0000313" key="4">
    <source>
        <dbReference type="Proteomes" id="UP000335636"/>
    </source>
</evidence>
<dbReference type="EMBL" id="CABDUW010002219">
    <property type="protein sequence ID" value="VTJ85935.1"/>
    <property type="molecule type" value="Genomic_DNA"/>
</dbReference>
<feature type="region of interest" description="Disordered" evidence="1">
    <location>
        <begin position="1"/>
        <end position="50"/>
    </location>
</feature>
<dbReference type="PANTHER" id="PTHR23149">
    <property type="entry name" value="G PATCH DOMAIN CONTAINING PROTEIN"/>
    <property type="match status" value="1"/>
</dbReference>
<reference evidence="2" key="2">
    <citation type="submission" date="2020-08" db="EMBL/GenBank/DDBJ databases">
        <authorList>
            <person name="Shumante A."/>
            <person name="Zimin A.V."/>
            <person name="Puiu D."/>
            <person name="Salzberg S.L."/>
        </authorList>
    </citation>
    <scope>NUCLEOTIDE SEQUENCE</scope>
    <source>
        <strain evidence="2">WC2-LM</strain>
        <tissue evidence="2">Liver</tissue>
    </source>
</reference>
<dbReference type="Proteomes" id="UP000335636">
    <property type="component" value="Unassembled WGS sequence"/>
</dbReference>
<evidence type="ECO:0000256" key="1">
    <source>
        <dbReference type="SAM" id="MobiDB-lite"/>
    </source>
</evidence>
<sequence length="162" mass="17859">MQAPTPVALQGASWGGGKFLPRTVTLTSGGEKPDRNLESCSDDSQEPRPPKILTNKMLLQACEGRTAHKAAGLGITMKAKLARLEAQEQAFLTHLKGQVSEALSHRLKASPPPSKKRKGNRKSLEQLRRVWIRSTQNTLSTASGKAKKEKRHQEEMREGEQL</sequence>
<protein>
    <submittedName>
        <fullName evidence="3">Uncharacterized protein</fullName>
    </submittedName>
</protein>
<evidence type="ECO:0000313" key="3">
    <source>
        <dbReference type="EMBL" id="VTJ85935.1"/>
    </source>
</evidence>
<accession>A0A5E4CW22</accession>
<proteinExistence type="predicted"/>
<evidence type="ECO:0000313" key="2">
    <source>
        <dbReference type="EMBL" id="KAF7485697.1"/>
    </source>
</evidence>
<keyword evidence="4" id="KW-1185">Reference proteome</keyword>
<feature type="compositionally biased region" description="Basic and acidic residues" evidence="1">
    <location>
        <begin position="151"/>
        <end position="162"/>
    </location>
</feature>
<dbReference type="GO" id="GO:0005730">
    <property type="term" value="C:nucleolus"/>
    <property type="evidence" value="ECO:0007669"/>
    <property type="project" value="TreeGrafter"/>
</dbReference>
<dbReference type="InterPro" id="IPR050656">
    <property type="entry name" value="PINX1"/>
</dbReference>
<reference evidence="3 4" key="1">
    <citation type="submission" date="2019-04" db="EMBL/GenBank/DDBJ databases">
        <authorList>
            <person name="Alioto T."/>
            <person name="Alioto T."/>
        </authorList>
    </citation>
    <scope>NUCLEOTIDE SEQUENCE [LARGE SCALE GENOMIC DNA]</scope>
</reference>
<dbReference type="AlphaFoldDB" id="A0A5E4CW22"/>
<dbReference type="EMBL" id="WJEC01000112">
    <property type="protein sequence ID" value="KAF7485697.1"/>
    <property type="molecule type" value="Genomic_DNA"/>
</dbReference>